<dbReference type="PROSITE" id="PS51365">
    <property type="entry name" value="RENAL_DIPEPTIDASE_2"/>
    <property type="match status" value="1"/>
</dbReference>
<accession>A0A0K1EQG5</accession>
<dbReference type="SUPFAM" id="SSF51556">
    <property type="entry name" value="Metallo-dependent hydrolases"/>
    <property type="match status" value="1"/>
</dbReference>
<dbReference type="InterPro" id="IPR008257">
    <property type="entry name" value="Pept_M19"/>
</dbReference>
<dbReference type="GO" id="GO:0070573">
    <property type="term" value="F:metallodipeptidase activity"/>
    <property type="evidence" value="ECO:0007669"/>
    <property type="project" value="InterPro"/>
</dbReference>
<dbReference type="GO" id="GO:0006508">
    <property type="term" value="P:proteolysis"/>
    <property type="evidence" value="ECO:0007669"/>
    <property type="project" value="InterPro"/>
</dbReference>
<keyword evidence="2" id="KW-1185">Reference proteome</keyword>
<dbReference type="KEGG" id="ccro:CMC5_072990"/>
<reference evidence="1 2" key="1">
    <citation type="submission" date="2015-07" db="EMBL/GenBank/DDBJ databases">
        <title>Genome analysis of myxobacterium Chondromyces crocatus Cm c5 reveals a high potential for natural compound synthesis and the genetic basis for the loss of fruiting body formation.</title>
        <authorList>
            <person name="Zaburannyi N."/>
            <person name="Bunk B."/>
            <person name="Maier J."/>
            <person name="Overmann J."/>
            <person name="Mueller R."/>
        </authorList>
    </citation>
    <scope>NUCLEOTIDE SEQUENCE [LARGE SCALE GENOMIC DNA]</scope>
    <source>
        <strain evidence="1 2">Cm c5</strain>
    </source>
</reference>
<keyword evidence="1" id="KW-0378">Hydrolase</keyword>
<dbReference type="Gene3D" id="3.20.20.140">
    <property type="entry name" value="Metal-dependent hydrolases"/>
    <property type="match status" value="1"/>
</dbReference>
<gene>
    <name evidence="1" type="ORF">CMC5_072990</name>
</gene>
<dbReference type="InterPro" id="IPR032466">
    <property type="entry name" value="Metal_Hydrolase"/>
</dbReference>
<evidence type="ECO:0000313" key="1">
    <source>
        <dbReference type="EMBL" id="AKT43071.1"/>
    </source>
</evidence>
<dbReference type="Proteomes" id="UP000067626">
    <property type="component" value="Chromosome"/>
</dbReference>
<dbReference type="EMBL" id="CP012159">
    <property type="protein sequence ID" value="AKT43071.1"/>
    <property type="molecule type" value="Genomic_DNA"/>
</dbReference>
<name>A0A0K1EQG5_CHOCO</name>
<organism evidence="1 2">
    <name type="scientific">Chondromyces crocatus</name>
    <dbReference type="NCBI Taxonomy" id="52"/>
    <lineage>
        <taxon>Bacteria</taxon>
        <taxon>Pseudomonadati</taxon>
        <taxon>Myxococcota</taxon>
        <taxon>Polyangia</taxon>
        <taxon>Polyangiales</taxon>
        <taxon>Polyangiaceae</taxon>
        <taxon>Chondromyces</taxon>
    </lineage>
</organism>
<evidence type="ECO:0000313" key="2">
    <source>
        <dbReference type="Proteomes" id="UP000067626"/>
    </source>
</evidence>
<proteinExistence type="predicted"/>
<sequence length="349" mass="37958">MVSVRPSGYALQAMYGSPDARALHALSPAIDLHADSLMWSRWVGYDLHVRHDPPLPWAAIGGHVDVPRLIEGGIGAQFFGLVSLPVGQRRGLAAVIYEQIDELEKAARARPDRLIKARTAADIETATKRGAVAALLGIEGAHALEGEIEQLERFARRGVRYLGLCHFSANEACFPAYGQGRRDGQGLTPFGREVVRRCEELGVIVDLAHINRSGFLEACEMATKPPMVSHTGVLGAFAHWRNIDDDQLRAVADRGGCVGVIFCPQFLGGEGLEPVVRHLRHIIDVVGEDTPALGSDWDGFIIPTRDLCDAARLPLLTDALLAAGFSENVIRKLLRDNALRVIRDNPVPS</sequence>
<dbReference type="AlphaFoldDB" id="A0A0K1EQG5"/>
<dbReference type="STRING" id="52.CMC5_072990"/>
<dbReference type="EC" id="3.4.21.53" evidence="1"/>
<dbReference type="Pfam" id="PF01244">
    <property type="entry name" value="Peptidase_M19"/>
    <property type="match status" value="1"/>
</dbReference>
<dbReference type="GO" id="GO:0004252">
    <property type="term" value="F:serine-type endopeptidase activity"/>
    <property type="evidence" value="ECO:0007669"/>
    <property type="project" value="UniProtKB-EC"/>
</dbReference>
<dbReference type="PANTHER" id="PTHR10443">
    <property type="entry name" value="MICROSOMAL DIPEPTIDASE"/>
    <property type="match status" value="1"/>
</dbReference>
<dbReference type="CDD" id="cd01301">
    <property type="entry name" value="rDP_like"/>
    <property type="match status" value="1"/>
</dbReference>
<protein>
    <submittedName>
        <fullName evidence="1">Peptidase</fullName>
        <ecNumber evidence="1">3.4.21.53</ecNumber>
    </submittedName>
</protein>
<dbReference type="PANTHER" id="PTHR10443:SF12">
    <property type="entry name" value="DIPEPTIDASE"/>
    <property type="match status" value="1"/>
</dbReference>